<proteinExistence type="predicted"/>
<feature type="transmembrane region" description="Helical" evidence="10">
    <location>
        <begin position="292"/>
        <end position="313"/>
    </location>
</feature>
<keyword evidence="7" id="KW-0256">Endoplasmic reticulum</keyword>
<evidence type="ECO:0000256" key="7">
    <source>
        <dbReference type="ARBA" id="ARBA00022824"/>
    </source>
</evidence>
<keyword evidence="4" id="KW-0328">Glycosyltransferase</keyword>
<dbReference type="PANTHER" id="PTHR12468:SF2">
    <property type="entry name" value="GPI MANNOSYLTRANSFERASE 2"/>
    <property type="match status" value="1"/>
</dbReference>
<comment type="pathway">
    <text evidence="2">Glycolipid biosynthesis; glycosylphosphatidylinositol-anchor biosynthesis.</text>
</comment>
<dbReference type="GO" id="GO:0004376">
    <property type="term" value="F:GPI mannosyltransferase activity"/>
    <property type="evidence" value="ECO:0007669"/>
    <property type="project" value="InterPro"/>
</dbReference>
<dbReference type="GO" id="GO:0000009">
    <property type="term" value="F:alpha-1,6-mannosyltransferase activity"/>
    <property type="evidence" value="ECO:0007669"/>
    <property type="project" value="InterPro"/>
</dbReference>
<feature type="transmembrane region" description="Helical" evidence="10">
    <location>
        <begin position="368"/>
        <end position="387"/>
    </location>
</feature>
<keyword evidence="3" id="KW-0337">GPI-anchor biosynthesis</keyword>
<evidence type="ECO:0000313" key="11">
    <source>
        <dbReference type="EMBL" id="GFJ90018.1"/>
    </source>
</evidence>
<keyword evidence="5" id="KW-0808">Transferase</keyword>
<reference evidence="11 12" key="1">
    <citation type="submission" date="2020-03" db="EMBL/GenBank/DDBJ databases">
        <title>Whole genome shotgun sequence of Phytohabitans rumicis NBRC 108638.</title>
        <authorList>
            <person name="Komaki H."/>
            <person name="Tamura T."/>
        </authorList>
    </citation>
    <scope>NUCLEOTIDE SEQUENCE [LARGE SCALE GENOMIC DNA]</scope>
    <source>
        <strain evidence="11 12">NBRC 108638</strain>
    </source>
</reference>
<protein>
    <submittedName>
        <fullName evidence="11">Membrane protein</fullName>
    </submittedName>
</protein>
<feature type="transmembrane region" description="Helical" evidence="10">
    <location>
        <begin position="344"/>
        <end position="361"/>
    </location>
</feature>
<dbReference type="Proteomes" id="UP000482960">
    <property type="component" value="Unassembled WGS sequence"/>
</dbReference>
<feature type="transmembrane region" description="Helical" evidence="10">
    <location>
        <begin position="144"/>
        <end position="160"/>
    </location>
</feature>
<keyword evidence="8 10" id="KW-1133">Transmembrane helix</keyword>
<accession>A0A6V8L4V4</accession>
<evidence type="ECO:0000256" key="6">
    <source>
        <dbReference type="ARBA" id="ARBA00022692"/>
    </source>
</evidence>
<name>A0A6V8L4V4_9ACTN</name>
<evidence type="ECO:0000313" key="12">
    <source>
        <dbReference type="Proteomes" id="UP000482960"/>
    </source>
</evidence>
<dbReference type="InterPro" id="IPR007315">
    <property type="entry name" value="PIG-V/Gpi18"/>
</dbReference>
<evidence type="ECO:0000256" key="3">
    <source>
        <dbReference type="ARBA" id="ARBA00022502"/>
    </source>
</evidence>
<evidence type="ECO:0000256" key="2">
    <source>
        <dbReference type="ARBA" id="ARBA00004687"/>
    </source>
</evidence>
<keyword evidence="12" id="KW-1185">Reference proteome</keyword>
<dbReference type="UniPathway" id="UPA00196"/>
<gene>
    <name evidence="11" type="ORF">Prum_036600</name>
</gene>
<evidence type="ECO:0000256" key="1">
    <source>
        <dbReference type="ARBA" id="ARBA00004477"/>
    </source>
</evidence>
<reference evidence="11 12" key="2">
    <citation type="submission" date="2020-03" db="EMBL/GenBank/DDBJ databases">
        <authorList>
            <person name="Ichikawa N."/>
            <person name="Kimura A."/>
            <person name="Kitahashi Y."/>
            <person name="Uohara A."/>
        </authorList>
    </citation>
    <scope>NUCLEOTIDE SEQUENCE [LARGE SCALE GENOMIC DNA]</scope>
    <source>
        <strain evidence="11 12">NBRC 108638</strain>
    </source>
</reference>
<feature type="transmembrane region" description="Helical" evidence="10">
    <location>
        <begin position="320"/>
        <end position="338"/>
    </location>
</feature>
<keyword evidence="9 10" id="KW-0472">Membrane</keyword>
<feature type="transmembrane region" description="Helical" evidence="10">
    <location>
        <begin position="233"/>
        <end position="251"/>
    </location>
</feature>
<dbReference type="RefSeq" id="WP_246277949.1">
    <property type="nucleotide sequence ID" value="NZ_BAABJB010000009.1"/>
</dbReference>
<dbReference type="PANTHER" id="PTHR12468">
    <property type="entry name" value="GPI MANNOSYLTRANSFERASE 2"/>
    <property type="match status" value="1"/>
</dbReference>
<feature type="transmembrane region" description="Helical" evidence="10">
    <location>
        <begin position="120"/>
        <end position="138"/>
    </location>
</feature>
<dbReference type="GO" id="GO:0006506">
    <property type="term" value="P:GPI anchor biosynthetic process"/>
    <property type="evidence" value="ECO:0007669"/>
    <property type="project" value="UniProtKB-UniPathway"/>
</dbReference>
<evidence type="ECO:0000256" key="8">
    <source>
        <dbReference type="ARBA" id="ARBA00022989"/>
    </source>
</evidence>
<comment type="subcellular location">
    <subcellularLocation>
        <location evidence="1">Endoplasmic reticulum membrane</location>
        <topology evidence="1">Multi-pass membrane protein</topology>
    </subcellularLocation>
</comment>
<dbReference type="AlphaFoldDB" id="A0A6V8L4V4"/>
<sequence>MSAPAAAQDSQTEQPVVAAKTHWRERLPAATPALLAYALVRIVGLLVLWAFAHGAGVDFWGLLNSRFDSVWYQQIAEHGYDAAIPLKPNGAFRPTNLAFFPLYPGLLAALTAVTPLSAPVAGLVVSWIAGIAAAWGIYAVGKEVRSHSVGVMLAVLWGLFPHAVVENMAYSETTFIALVAWSLYALLRRRWLTAGLLCAFAGLARPTANAIIAAVGLAALVAIFRRQDGWRPWVAIALAPLGYLGYLGYVAHRLGRLDGYFYLQREAWNIRFDGGVHTATSFGRVLTEESPFQFYTSTFLIVLAIALIALSIWDRYPLPVLVYSVVAVLFVLGAAGAYYGKGRYFIPVFTMLLPIAIGLAGARTRTRIVVLIFLTLASAWFGAYVTLDWPVSP</sequence>
<keyword evidence="6 10" id="KW-0812">Transmembrane</keyword>
<dbReference type="GO" id="GO:0016020">
    <property type="term" value="C:membrane"/>
    <property type="evidence" value="ECO:0007669"/>
    <property type="project" value="GOC"/>
</dbReference>
<evidence type="ECO:0000256" key="4">
    <source>
        <dbReference type="ARBA" id="ARBA00022676"/>
    </source>
</evidence>
<evidence type="ECO:0000256" key="9">
    <source>
        <dbReference type="ARBA" id="ARBA00023136"/>
    </source>
</evidence>
<evidence type="ECO:0000256" key="5">
    <source>
        <dbReference type="ARBA" id="ARBA00022679"/>
    </source>
</evidence>
<feature type="transmembrane region" description="Helical" evidence="10">
    <location>
        <begin position="34"/>
        <end position="52"/>
    </location>
</feature>
<evidence type="ECO:0000256" key="10">
    <source>
        <dbReference type="SAM" id="Phobius"/>
    </source>
</evidence>
<feature type="transmembrane region" description="Helical" evidence="10">
    <location>
        <begin position="207"/>
        <end position="224"/>
    </location>
</feature>
<comment type="caution">
    <text evidence="11">The sequence shown here is derived from an EMBL/GenBank/DDBJ whole genome shotgun (WGS) entry which is preliminary data.</text>
</comment>
<organism evidence="11 12">
    <name type="scientific">Phytohabitans rumicis</name>
    <dbReference type="NCBI Taxonomy" id="1076125"/>
    <lineage>
        <taxon>Bacteria</taxon>
        <taxon>Bacillati</taxon>
        <taxon>Actinomycetota</taxon>
        <taxon>Actinomycetes</taxon>
        <taxon>Micromonosporales</taxon>
        <taxon>Micromonosporaceae</taxon>
    </lineage>
</organism>
<dbReference type="EMBL" id="BLPG01000001">
    <property type="protein sequence ID" value="GFJ90018.1"/>
    <property type="molecule type" value="Genomic_DNA"/>
</dbReference>